<feature type="transmembrane region" description="Helical" evidence="5">
    <location>
        <begin position="997"/>
        <end position="1022"/>
    </location>
</feature>
<keyword evidence="8" id="KW-1185">Reference proteome</keyword>
<feature type="region of interest" description="Disordered" evidence="4">
    <location>
        <begin position="1192"/>
        <end position="1213"/>
    </location>
</feature>
<dbReference type="EMBL" id="PZQS01000004">
    <property type="protein sequence ID" value="PVD32495.1"/>
    <property type="molecule type" value="Genomic_DNA"/>
</dbReference>
<comment type="caution">
    <text evidence="7">The sequence shown here is derived from an EMBL/GenBank/DDBJ whole genome shotgun (WGS) entry which is preliminary data.</text>
</comment>
<dbReference type="PANTHER" id="PTHR24251:SF37">
    <property type="entry name" value="CUB DOMAIN-CONTAINING PROTEIN"/>
    <property type="match status" value="1"/>
</dbReference>
<dbReference type="Gene3D" id="2.60.120.290">
    <property type="entry name" value="Spermadhesin, CUB domain"/>
    <property type="match status" value="6"/>
</dbReference>
<feature type="region of interest" description="Disordered" evidence="4">
    <location>
        <begin position="1113"/>
        <end position="1141"/>
    </location>
</feature>
<feature type="region of interest" description="Disordered" evidence="4">
    <location>
        <begin position="1157"/>
        <end position="1178"/>
    </location>
</feature>
<keyword evidence="5" id="KW-0472">Membrane</keyword>
<feature type="domain" description="CUB" evidence="6">
    <location>
        <begin position="765"/>
        <end position="853"/>
    </location>
</feature>
<feature type="domain" description="CUB" evidence="6">
    <location>
        <begin position="588"/>
        <end position="706"/>
    </location>
</feature>
<dbReference type="PANTHER" id="PTHR24251">
    <property type="entry name" value="OVOCHYMASE-RELATED"/>
    <property type="match status" value="1"/>
</dbReference>
<feature type="domain" description="CUB" evidence="6">
    <location>
        <begin position="859"/>
        <end position="976"/>
    </location>
</feature>
<feature type="domain" description="CUB" evidence="6">
    <location>
        <begin position="242"/>
        <end position="355"/>
    </location>
</feature>
<dbReference type="CDD" id="cd00041">
    <property type="entry name" value="CUB"/>
    <property type="match status" value="5"/>
</dbReference>
<organism evidence="7 8">
    <name type="scientific">Pomacea canaliculata</name>
    <name type="common">Golden apple snail</name>
    <dbReference type="NCBI Taxonomy" id="400727"/>
    <lineage>
        <taxon>Eukaryota</taxon>
        <taxon>Metazoa</taxon>
        <taxon>Spiralia</taxon>
        <taxon>Lophotrochozoa</taxon>
        <taxon>Mollusca</taxon>
        <taxon>Gastropoda</taxon>
        <taxon>Caenogastropoda</taxon>
        <taxon>Architaenioglossa</taxon>
        <taxon>Ampullarioidea</taxon>
        <taxon>Ampullariidae</taxon>
        <taxon>Pomacea</taxon>
    </lineage>
</organism>
<evidence type="ECO:0000256" key="5">
    <source>
        <dbReference type="SAM" id="Phobius"/>
    </source>
</evidence>
<proteinExistence type="predicted"/>
<evidence type="ECO:0000256" key="3">
    <source>
        <dbReference type="PROSITE-ProRule" id="PRU00059"/>
    </source>
</evidence>
<dbReference type="SUPFAM" id="SSF49854">
    <property type="entry name" value="Spermadhesin, CUB domain"/>
    <property type="match status" value="6"/>
</dbReference>
<dbReference type="Pfam" id="PF00431">
    <property type="entry name" value="CUB"/>
    <property type="match status" value="5"/>
</dbReference>
<keyword evidence="5" id="KW-0812">Transmembrane</keyword>
<evidence type="ECO:0000256" key="2">
    <source>
        <dbReference type="ARBA" id="ARBA00023157"/>
    </source>
</evidence>
<keyword evidence="5" id="KW-1133">Transmembrane helix</keyword>
<keyword evidence="1" id="KW-0677">Repeat</keyword>
<dbReference type="SMART" id="SM00042">
    <property type="entry name" value="CUB"/>
    <property type="match status" value="5"/>
</dbReference>
<name>A0A2T7PGD2_POMCA</name>
<dbReference type="InterPro" id="IPR035914">
    <property type="entry name" value="Sperma_CUB_dom_sf"/>
</dbReference>
<sequence length="1329" mass="147047">MDRCFLVLSFGVRNGSMADFICDPISSSVQMNLSKDYSLSGVVKEISSEIGQLNCTRQIIHSPSSFLRFEVTYFNNDFPKIVSTVVWCGQSYGPLIETRHNVTFVYYPASDRQFGRFDIKFSLVQRFCQSGVSSLQVGLQPLYVYSPGYPGPYTDNTDCRWNLTSENGEPISLDTYAFDLENHPTCSFDYLRFDGGSYCGKQRVRRISKSGRVMMEFVSDHLQTYNGFVIRLVEISGQHTECGMTVPLSSGPFILTLPPLRQGIINDIQCTWLLDAASDDCVVLLDISNYYTRASCMDFQTKVYDGKNDSSPLLSSGCAPQQTFQTIRSSSRYLFIDVSLEGFGNSPVNVTYMATASWKVYTSPRLLYAGLLLRIDLDADNDYSRCLQVSLVDNPFTPQAYDLSSLVYAYSGPDTTFMELGAGCGRVTSKYVISRGTKVLLLPKVNSSTFNSSVWLVYNISSFCTPDIIPLQSSETPAHLRSDTVENGGGYPNNAYCRWLIKPSTIHLSTQVRVDDSLLTFTCEDNITAFDYKSDNEYNKIMDWCGSQKPTLVSSLGNSILLEFLTNVSVTNKGFSLTYSSIALHNACPTLTYLLVNATPQYLTSPNFPYNYPSNVDCKWLVTAVTGVVQLELVNLSIYHTSSSCSSGDFLAIYDGPDISGPVIAELCWSGIHDPVYTSSSDSMLLYFHSDNMFSAQGFHLRLVSSENVVLIVTRMYMSTTLHMPIFQAHTTLSLIQRERLMGPPASDSFISHHITYVYARICASYRGVDCWWRVLAPPGRVISLEVEDVDIPGCEDSAVVYDGESTESPRLHQICDDSDRVTVVSTWQVMYVSFTSNTHGKYRGFKLKLHSASESLRCDGRVIPVTAASSVTYITSPNYPNYYPPNIVCQWRVETSSYNQTIVLEILDAVLESSYSCNFDNVIIYDGYNEESPVLGKFCSRSTGSYWSKSAFMFIKFNSDSNGQFRGFKLAVQSASGVLPTGPNGDRSSENSANNIGGVVGSTVGAFLFLLMCVVAVLCLLNRHRRRNHSACGVTSHLEPNGTTTLPGVVNAAYTADEMPPSYNTVFTSPPPAYCQLETPPPYTEELCTSHPQSNLSDPDIGSENGMSIPSHGYCDYRNNLPNTRPGPSSMHERESAQQNTEVSCQVQNHKNILPGRQNRLAHGFDGNQDRTSVSRKDSLEAIRQNLMSAPRHSLLPSRTGGHSLHSHGLPHAHSFPGVQSSPTAIMECSTSRLFSSSSSETSTQDIPDAQGSSCEQTSNMQTSCSVQGSRTCRDQQLITQSGQEGRSTGNRESVLHHVPSAEQASHPGQDQHTVSHISRDWIKESFV</sequence>
<dbReference type="Proteomes" id="UP000245119">
    <property type="component" value="Linkage Group LG4"/>
</dbReference>
<dbReference type="PROSITE" id="PS01180">
    <property type="entry name" value="CUB"/>
    <property type="match status" value="6"/>
</dbReference>
<dbReference type="InterPro" id="IPR000859">
    <property type="entry name" value="CUB_dom"/>
</dbReference>
<evidence type="ECO:0000256" key="1">
    <source>
        <dbReference type="ARBA" id="ARBA00022737"/>
    </source>
</evidence>
<feature type="region of interest" description="Disordered" evidence="4">
    <location>
        <begin position="1232"/>
        <end position="1258"/>
    </location>
</feature>
<evidence type="ECO:0000259" key="6">
    <source>
        <dbReference type="PROSITE" id="PS01180"/>
    </source>
</evidence>
<feature type="compositionally biased region" description="Low complexity" evidence="4">
    <location>
        <begin position="1232"/>
        <end position="1245"/>
    </location>
</feature>
<dbReference type="OrthoDB" id="6162033at2759"/>
<feature type="domain" description="CUB" evidence="6">
    <location>
        <begin position="128"/>
        <end position="235"/>
    </location>
</feature>
<feature type="domain" description="CUB" evidence="6">
    <location>
        <begin position="464"/>
        <end position="582"/>
    </location>
</feature>
<keyword evidence="2" id="KW-1015">Disulfide bond</keyword>
<evidence type="ECO:0000313" key="8">
    <source>
        <dbReference type="Proteomes" id="UP000245119"/>
    </source>
</evidence>
<dbReference type="FunFam" id="2.60.120.290:FF:000005">
    <property type="entry name" value="Procollagen C-endopeptidase enhancer 1"/>
    <property type="match status" value="1"/>
</dbReference>
<comment type="caution">
    <text evidence="3">Lacks conserved residue(s) required for the propagation of feature annotation.</text>
</comment>
<accession>A0A2T7PGD2</accession>
<evidence type="ECO:0000313" key="7">
    <source>
        <dbReference type="EMBL" id="PVD32495.1"/>
    </source>
</evidence>
<reference evidence="7 8" key="1">
    <citation type="submission" date="2018-04" db="EMBL/GenBank/DDBJ databases">
        <title>The genome of golden apple snail Pomacea canaliculata provides insight into stress tolerance and invasive adaptation.</title>
        <authorList>
            <person name="Liu C."/>
            <person name="Liu B."/>
            <person name="Ren Y."/>
            <person name="Zhang Y."/>
            <person name="Wang H."/>
            <person name="Li S."/>
            <person name="Jiang F."/>
            <person name="Yin L."/>
            <person name="Zhang G."/>
            <person name="Qian W."/>
            <person name="Fan W."/>
        </authorList>
    </citation>
    <scope>NUCLEOTIDE SEQUENCE [LARGE SCALE GENOMIC DNA]</scope>
    <source>
        <strain evidence="7">SZHN2017</strain>
        <tissue evidence="7">Muscle</tissue>
    </source>
</reference>
<protein>
    <recommendedName>
        <fullName evidence="6">CUB domain-containing protein</fullName>
    </recommendedName>
</protein>
<gene>
    <name evidence="7" type="ORF">C0Q70_07934</name>
</gene>
<evidence type="ECO:0000256" key="4">
    <source>
        <dbReference type="SAM" id="MobiDB-lite"/>
    </source>
</evidence>